<dbReference type="PANTHER" id="PTHR30149:SF0">
    <property type="entry name" value="HYDROGENASE MATURATION FACTOR HYPD"/>
    <property type="match status" value="1"/>
</dbReference>
<dbReference type="InterPro" id="IPR002780">
    <property type="entry name" value="Hyd_form_HypD"/>
</dbReference>
<dbReference type="GO" id="GO:0051604">
    <property type="term" value="P:protein maturation"/>
    <property type="evidence" value="ECO:0007669"/>
    <property type="project" value="TreeGrafter"/>
</dbReference>
<evidence type="ECO:0000313" key="4">
    <source>
        <dbReference type="EMBL" id="SPC33864.1"/>
    </source>
</evidence>
<dbReference type="EMBL" id="LT981265">
    <property type="protein sequence ID" value="SPC33864.1"/>
    <property type="molecule type" value="Genomic_DNA"/>
</dbReference>
<dbReference type="Proteomes" id="UP000236248">
    <property type="component" value="Chromosome NCAV"/>
</dbReference>
<dbReference type="GO" id="GO:0070025">
    <property type="term" value="F:carbon monoxide binding"/>
    <property type="evidence" value="ECO:0007669"/>
    <property type="project" value="TreeGrafter"/>
</dbReference>
<protein>
    <submittedName>
        <fullName evidence="4">Putative hydrogenase formation protein HypD</fullName>
    </submittedName>
</protein>
<dbReference type="InterPro" id="IPR042243">
    <property type="entry name" value="HypD_1"/>
</dbReference>
<dbReference type="Gene3D" id="3.40.50.11750">
    <property type="entry name" value="HypD, alpha/beta domain 1"/>
    <property type="match status" value="2"/>
</dbReference>
<dbReference type="KEGG" id="ncv:NCAV_0683"/>
<accession>A0A2K5AQH9</accession>
<dbReference type="PIRSF" id="PIRSF005622">
    <property type="entry name" value="Hydrgn_mat_hypD"/>
    <property type="match status" value="1"/>
</dbReference>
<evidence type="ECO:0000313" key="5">
    <source>
        <dbReference type="Proteomes" id="UP000236248"/>
    </source>
</evidence>
<gene>
    <name evidence="4" type="ORF">NCAV_0683</name>
</gene>
<reference evidence="5" key="1">
    <citation type="submission" date="2018-01" db="EMBL/GenBank/DDBJ databases">
        <authorList>
            <person name="Kerou L M."/>
        </authorList>
    </citation>
    <scope>NUCLEOTIDE SEQUENCE [LARGE SCALE GENOMIC DNA]</scope>
    <source>
        <strain evidence="5">SCU2</strain>
    </source>
</reference>
<keyword evidence="3" id="KW-0408">Iron</keyword>
<keyword evidence="5" id="KW-1185">Reference proteome</keyword>
<dbReference type="Gene3D" id="6.10.20.100">
    <property type="match status" value="1"/>
</dbReference>
<dbReference type="PANTHER" id="PTHR30149">
    <property type="entry name" value="HYDROGENASE PROTEIN ASSEMBLY PROTEIN HYPD"/>
    <property type="match status" value="1"/>
</dbReference>
<sequence length="394" mass="43962">MVVVVVSGCDSSDDYVTSSSGMHDMHETLSRFRDPLLAKRIVERIHEYADEIDEQLLFMHICGSHEWSITHYGIRSLLPKNVEVRAGPGCPVCITPAADIDAMIDLALEGKIILTYGDMSRAKGSKGYSLLDARALGGDVRLVYSVHDAVLKARREQDKEFIFFAVGFDTTAPPTAYEVLKGIPSNLSLMVSYRYMPPIAGAVMRSSLLGIDGIINPGHSSTITGMKPYYRYFLETKKPQVFCGFEPIDILLGILMLLRQIREDQPMLENEYTRSVTWEGNIVAQKSMDSVFDLGDGYLRGVAVIPECGFMLKDEYSSIDARNRYSLRRRDVREEFVAGARCGEVILDLCDPPECPLYMKECTPSTPKGPTMVSQEGTCKIWAEHGLINSICRL</sequence>
<dbReference type="InterPro" id="IPR042244">
    <property type="entry name" value="HypD_2_sf"/>
</dbReference>
<proteinExistence type="inferred from homology"/>
<dbReference type="GO" id="GO:0051539">
    <property type="term" value="F:4 iron, 4 sulfur cluster binding"/>
    <property type="evidence" value="ECO:0007669"/>
    <property type="project" value="TreeGrafter"/>
</dbReference>
<dbReference type="NCBIfam" id="TIGR00075">
    <property type="entry name" value="hypD"/>
    <property type="match status" value="1"/>
</dbReference>
<evidence type="ECO:0000256" key="3">
    <source>
        <dbReference type="ARBA" id="ARBA00023004"/>
    </source>
</evidence>
<evidence type="ECO:0000256" key="1">
    <source>
        <dbReference type="ARBA" id="ARBA00007888"/>
    </source>
</evidence>
<dbReference type="Pfam" id="PF01924">
    <property type="entry name" value="HypD"/>
    <property type="match status" value="1"/>
</dbReference>
<keyword evidence="2" id="KW-0479">Metal-binding</keyword>
<evidence type="ECO:0000256" key="2">
    <source>
        <dbReference type="ARBA" id="ARBA00022723"/>
    </source>
</evidence>
<name>A0A2K5AQH9_9ARCH</name>
<dbReference type="RefSeq" id="WP_197706712.1">
    <property type="nucleotide sequence ID" value="NZ_LT981265.1"/>
</dbReference>
<comment type="similarity">
    <text evidence="1">Belongs to the HypD family.</text>
</comment>
<dbReference type="AlphaFoldDB" id="A0A2K5AQH9"/>
<organism evidence="4 5">
    <name type="scientific">Candidatus Nitrosocaldus cavascurensis</name>
    <dbReference type="NCBI Taxonomy" id="2058097"/>
    <lineage>
        <taxon>Archaea</taxon>
        <taxon>Nitrososphaerota</taxon>
        <taxon>Nitrososphaeria</taxon>
        <taxon>Candidatus Nitrosocaldales</taxon>
        <taxon>Candidatus Nitrosocaldaceae</taxon>
        <taxon>Candidatus Nitrosocaldus</taxon>
    </lineage>
</organism>
<dbReference type="GeneID" id="41594750"/>
<dbReference type="GO" id="GO:0005506">
    <property type="term" value="F:iron ion binding"/>
    <property type="evidence" value="ECO:0007669"/>
    <property type="project" value="TreeGrafter"/>
</dbReference>